<dbReference type="PROSITE" id="PS50263">
    <property type="entry name" value="CN_HYDROLASE"/>
    <property type="match status" value="1"/>
</dbReference>
<dbReference type="CDD" id="cd07571">
    <property type="entry name" value="ALP_N-acyl_transferase"/>
    <property type="match status" value="1"/>
</dbReference>
<organism evidence="10 11">
    <name type="scientific">Luteococcus japonicus LSP_Lj1</name>
    <dbReference type="NCBI Taxonomy" id="1255658"/>
    <lineage>
        <taxon>Bacteria</taxon>
        <taxon>Bacillati</taxon>
        <taxon>Actinomycetota</taxon>
        <taxon>Actinomycetes</taxon>
        <taxon>Propionibacteriales</taxon>
        <taxon>Propionibacteriaceae</taxon>
        <taxon>Luteococcus</taxon>
    </lineage>
</organism>
<dbReference type="InterPro" id="IPR036526">
    <property type="entry name" value="C-N_Hydrolase_sf"/>
</dbReference>
<dbReference type="AlphaFoldDB" id="A0A1R4K1E5"/>
<dbReference type="InterPro" id="IPR003010">
    <property type="entry name" value="C-N_Hydrolase"/>
</dbReference>
<dbReference type="Gene3D" id="3.60.110.10">
    <property type="entry name" value="Carbon-nitrogen hydrolase"/>
    <property type="match status" value="1"/>
</dbReference>
<proteinExistence type="inferred from homology"/>
<dbReference type="HAMAP" id="MF_01148">
    <property type="entry name" value="Lnt"/>
    <property type="match status" value="1"/>
</dbReference>
<dbReference type="GO" id="GO:0005886">
    <property type="term" value="C:plasma membrane"/>
    <property type="evidence" value="ECO:0007669"/>
    <property type="project" value="UniProtKB-SubCell"/>
</dbReference>
<keyword evidence="3 8" id="KW-0808">Transferase</keyword>
<keyword evidence="11" id="KW-1185">Reference proteome</keyword>
<sequence length="535" mass="56282">MHRGAERLTALGLGALAGTAWQPLAWWPAIFVALAGFGWLVLNPRAARADDPRAAHSHDPRARRGVRGAVALGWLFGLGLGLVSLSWVHVIGWYVVPPLLALMACWQALVAACLVASHRITGNPLLLAVMAACAWSLSEFGAGRLPFGGFAWMRLAWTQVDSPLAGWLPLIGAGGLSFVVALVSHLVAVVVTSLRSSRATSLTALLAAAALAIGGPIAARVVPVPDGDDGVVNIGMVQGNVDGSPGPNAMGYARSVTDNHVSQTVTLMARSRAGLDPMPDFVLWPENATDIDPTKDDQTHALVQRASRIAGLPILVGAVMDGPGLDERQTSALWWTTEGTIAARYDKRNLVPFGEWIPLRAQLLPVLPVLREVGAQSIPGTTPGVLHVTLPDGRPLAVGDVVCFELAWDRTVRETVTHGAQVLVVQSNNGTYTGTGQPRQQFAITRARAMELRRDIVVATTNSLSARVHPDGRVSGLTREATADARTFTVPVAQGTTPAVVAGPLIERAASLLAVLGLVVGVLAGRSRVGDAGRR</sequence>
<feature type="transmembrane region" description="Helical" evidence="8">
    <location>
        <begin position="94"/>
        <end position="116"/>
    </location>
</feature>
<name>A0A1R4K1E5_9ACTN</name>
<feature type="transmembrane region" description="Helical" evidence="8">
    <location>
        <begin position="202"/>
        <end position="219"/>
    </location>
</feature>
<evidence type="ECO:0000256" key="7">
    <source>
        <dbReference type="ARBA" id="ARBA00023315"/>
    </source>
</evidence>
<accession>A0A1R4K1E5</accession>
<comment type="catalytic activity">
    <reaction evidence="8">
        <text>N-terminal S-1,2-diacyl-sn-glyceryl-L-cysteinyl-[lipoprotein] + a glycerophospholipid = N-acyl-S-1,2-diacyl-sn-glyceryl-L-cysteinyl-[lipoprotein] + a 2-acyl-sn-glycero-3-phospholipid + H(+)</text>
        <dbReference type="Rhea" id="RHEA:48228"/>
        <dbReference type="Rhea" id="RHEA-COMP:14681"/>
        <dbReference type="Rhea" id="RHEA-COMP:14684"/>
        <dbReference type="ChEBI" id="CHEBI:15378"/>
        <dbReference type="ChEBI" id="CHEBI:136912"/>
        <dbReference type="ChEBI" id="CHEBI:140656"/>
        <dbReference type="ChEBI" id="CHEBI:140657"/>
        <dbReference type="ChEBI" id="CHEBI:140660"/>
        <dbReference type="EC" id="2.3.1.269"/>
    </reaction>
</comment>
<evidence type="ECO:0000256" key="1">
    <source>
        <dbReference type="ARBA" id="ARBA00004651"/>
    </source>
</evidence>
<evidence type="ECO:0000256" key="3">
    <source>
        <dbReference type="ARBA" id="ARBA00022679"/>
    </source>
</evidence>
<dbReference type="InterPro" id="IPR004563">
    <property type="entry name" value="Apolipo_AcylTrfase"/>
</dbReference>
<evidence type="ECO:0000313" key="10">
    <source>
        <dbReference type="EMBL" id="SJN37994.1"/>
    </source>
</evidence>
<keyword evidence="2 8" id="KW-1003">Cell membrane</keyword>
<dbReference type="RefSeq" id="WP_094765157.1">
    <property type="nucleotide sequence ID" value="NZ_FUKQ01000040.1"/>
</dbReference>
<evidence type="ECO:0000259" key="9">
    <source>
        <dbReference type="PROSITE" id="PS50263"/>
    </source>
</evidence>
<feature type="transmembrane region" description="Helical" evidence="8">
    <location>
        <begin position="167"/>
        <end position="190"/>
    </location>
</feature>
<dbReference type="STRING" id="1255658.FM114_10750"/>
<feature type="transmembrane region" description="Helical" evidence="8">
    <location>
        <begin position="65"/>
        <end position="88"/>
    </location>
</feature>
<feature type="transmembrane region" description="Helical" evidence="8">
    <location>
        <begin position="24"/>
        <end position="44"/>
    </location>
</feature>
<dbReference type="EMBL" id="FUKQ01000040">
    <property type="protein sequence ID" value="SJN37994.1"/>
    <property type="molecule type" value="Genomic_DNA"/>
</dbReference>
<evidence type="ECO:0000256" key="5">
    <source>
        <dbReference type="ARBA" id="ARBA00022989"/>
    </source>
</evidence>
<keyword evidence="7 8" id="KW-0012">Acyltransferase</keyword>
<gene>
    <name evidence="8" type="primary">lnt</name>
    <name evidence="10" type="ORF">FM114_10750</name>
</gene>
<dbReference type="SUPFAM" id="SSF56317">
    <property type="entry name" value="Carbon-nitrogen hydrolase"/>
    <property type="match status" value="1"/>
</dbReference>
<evidence type="ECO:0000256" key="2">
    <source>
        <dbReference type="ARBA" id="ARBA00022475"/>
    </source>
</evidence>
<feature type="domain" description="CN hydrolase" evidence="9">
    <location>
        <begin position="237"/>
        <end position="492"/>
    </location>
</feature>
<comment type="subcellular location">
    <subcellularLocation>
        <location evidence="1 8">Cell membrane</location>
        <topology evidence="1 8">Multi-pass membrane protein</topology>
    </subcellularLocation>
</comment>
<dbReference type="OrthoDB" id="9804277at2"/>
<keyword evidence="4 8" id="KW-0812">Transmembrane</keyword>
<dbReference type="Proteomes" id="UP000188342">
    <property type="component" value="Unassembled WGS sequence"/>
</dbReference>
<dbReference type="GO" id="GO:0042158">
    <property type="term" value="P:lipoprotein biosynthetic process"/>
    <property type="evidence" value="ECO:0007669"/>
    <property type="project" value="UniProtKB-UniRule"/>
</dbReference>
<evidence type="ECO:0000256" key="8">
    <source>
        <dbReference type="HAMAP-Rule" id="MF_01148"/>
    </source>
</evidence>
<feature type="transmembrane region" description="Helical" evidence="8">
    <location>
        <begin position="125"/>
        <end position="147"/>
    </location>
</feature>
<dbReference type="Pfam" id="PF00795">
    <property type="entry name" value="CN_hydrolase"/>
    <property type="match status" value="1"/>
</dbReference>
<dbReference type="Pfam" id="PF20154">
    <property type="entry name" value="LNT_N"/>
    <property type="match status" value="1"/>
</dbReference>
<evidence type="ECO:0000313" key="11">
    <source>
        <dbReference type="Proteomes" id="UP000188342"/>
    </source>
</evidence>
<dbReference type="GO" id="GO:0016410">
    <property type="term" value="F:N-acyltransferase activity"/>
    <property type="evidence" value="ECO:0007669"/>
    <property type="project" value="UniProtKB-UniRule"/>
</dbReference>
<dbReference type="InterPro" id="IPR045378">
    <property type="entry name" value="LNT_N"/>
</dbReference>
<keyword evidence="5 8" id="KW-1133">Transmembrane helix</keyword>
<keyword evidence="6 8" id="KW-0472">Membrane</keyword>
<dbReference type="EC" id="2.3.1.269" evidence="8"/>
<comment type="function">
    <text evidence="8">Catalyzes the phospholipid dependent N-acylation of the N-terminal cysteine of apolipoprotein, the last step in lipoprotein maturation.</text>
</comment>
<evidence type="ECO:0000256" key="4">
    <source>
        <dbReference type="ARBA" id="ARBA00022692"/>
    </source>
</evidence>
<dbReference type="PANTHER" id="PTHR38686">
    <property type="entry name" value="APOLIPOPROTEIN N-ACYLTRANSFERASE"/>
    <property type="match status" value="1"/>
</dbReference>
<dbReference type="UniPathway" id="UPA00666"/>
<comment type="similarity">
    <text evidence="8">Belongs to the CN hydrolase family. Apolipoprotein N-acyltransferase subfamily.</text>
</comment>
<evidence type="ECO:0000256" key="6">
    <source>
        <dbReference type="ARBA" id="ARBA00023136"/>
    </source>
</evidence>
<dbReference type="PANTHER" id="PTHR38686:SF1">
    <property type="entry name" value="APOLIPOPROTEIN N-ACYLTRANSFERASE"/>
    <property type="match status" value="1"/>
</dbReference>
<keyword evidence="10" id="KW-0449">Lipoprotein</keyword>
<dbReference type="NCBIfam" id="TIGR00546">
    <property type="entry name" value="lnt"/>
    <property type="match status" value="1"/>
</dbReference>
<comment type="pathway">
    <text evidence="8">Protein modification; lipoprotein biosynthesis (N-acyl transfer).</text>
</comment>
<reference evidence="10 11" key="1">
    <citation type="submission" date="2017-02" db="EMBL/GenBank/DDBJ databases">
        <authorList>
            <person name="Peterson S.W."/>
        </authorList>
    </citation>
    <scope>NUCLEOTIDE SEQUENCE [LARGE SCALE GENOMIC DNA]</scope>
    <source>
        <strain evidence="10 11">LSP_Lj1</strain>
    </source>
</reference>
<protein>
    <recommendedName>
        <fullName evidence="8">Apolipoprotein N-acyltransferase</fullName>
        <shortName evidence="8">ALP N-acyltransferase</shortName>
        <ecNumber evidence="8">2.3.1.269</ecNumber>
    </recommendedName>
</protein>